<evidence type="ECO:0000313" key="2">
    <source>
        <dbReference type="Proteomes" id="UP001500975"/>
    </source>
</evidence>
<proteinExistence type="predicted"/>
<accession>A0ABP8HH98</accession>
<comment type="caution">
    <text evidence="1">The sequence shown here is derived from an EMBL/GenBank/DDBJ whole genome shotgun (WGS) entry which is preliminary data.</text>
</comment>
<evidence type="ECO:0000313" key="1">
    <source>
        <dbReference type="EMBL" id="GAA4339312.1"/>
    </source>
</evidence>
<dbReference type="EMBL" id="BAABGJ010000015">
    <property type="protein sequence ID" value="GAA4339312.1"/>
    <property type="molecule type" value="Genomic_DNA"/>
</dbReference>
<gene>
    <name evidence="1" type="ORF">GCM10023165_18570</name>
</gene>
<name>A0ABP8HH98_9BURK</name>
<dbReference type="Proteomes" id="UP001500975">
    <property type="component" value="Unassembled WGS sequence"/>
</dbReference>
<organism evidence="1 2">
    <name type="scientific">Variovorax defluvii</name>
    <dbReference type="NCBI Taxonomy" id="913761"/>
    <lineage>
        <taxon>Bacteria</taxon>
        <taxon>Pseudomonadati</taxon>
        <taxon>Pseudomonadota</taxon>
        <taxon>Betaproteobacteria</taxon>
        <taxon>Burkholderiales</taxon>
        <taxon>Comamonadaceae</taxon>
        <taxon>Variovorax</taxon>
    </lineage>
</organism>
<sequence length="68" mass="7833">MNAKANLKLLREIEANRAFILTAYQQNPELLARAEPRIRQLLQPLPMASENLEAWLLQKQPATRPDKP</sequence>
<reference evidence="2" key="1">
    <citation type="journal article" date="2019" name="Int. J. Syst. Evol. Microbiol.">
        <title>The Global Catalogue of Microorganisms (GCM) 10K type strain sequencing project: providing services to taxonomists for standard genome sequencing and annotation.</title>
        <authorList>
            <consortium name="The Broad Institute Genomics Platform"/>
            <consortium name="The Broad Institute Genome Sequencing Center for Infectious Disease"/>
            <person name="Wu L."/>
            <person name="Ma J."/>
        </authorList>
    </citation>
    <scope>NUCLEOTIDE SEQUENCE [LARGE SCALE GENOMIC DNA]</scope>
    <source>
        <strain evidence="2">JCM 17804</strain>
    </source>
</reference>
<keyword evidence="2" id="KW-1185">Reference proteome</keyword>
<dbReference type="RefSeq" id="WP_345537403.1">
    <property type="nucleotide sequence ID" value="NZ_BAABGJ010000015.1"/>
</dbReference>
<protein>
    <submittedName>
        <fullName evidence="1">Uncharacterized protein</fullName>
    </submittedName>
</protein>